<gene>
    <name evidence="2" type="ORF">CAGA_23450</name>
</gene>
<feature type="transmembrane region" description="Helical" evidence="1">
    <location>
        <begin position="79"/>
        <end position="97"/>
    </location>
</feature>
<organism evidence="2 3">
    <name type="scientific">Caproiciproducens galactitolivorans</name>
    <dbReference type="NCBI Taxonomy" id="642589"/>
    <lineage>
        <taxon>Bacteria</taxon>
        <taxon>Bacillati</taxon>
        <taxon>Bacillota</taxon>
        <taxon>Clostridia</taxon>
        <taxon>Eubacteriales</taxon>
        <taxon>Acutalibacteraceae</taxon>
        <taxon>Caproiciproducens</taxon>
    </lineage>
</organism>
<name>A0A4Z0XW30_9FIRM</name>
<dbReference type="AlphaFoldDB" id="A0A4Z0XW30"/>
<accession>A0A4Z0XW30</accession>
<protein>
    <recommendedName>
        <fullName evidence="4">Zinc-ribbon domain-containing protein</fullName>
    </recommendedName>
</protein>
<proteinExistence type="predicted"/>
<keyword evidence="1" id="KW-0472">Membrane</keyword>
<keyword evidence="1" id="KW-1133">Transmembrane helix</keyword>
<keyword evidence="3" id="KW-1185">Reference proteome</keyword>
<evidence type="ECO:0000256" key="1">
    <source>
        <dbReference type="SAM" id="Phobius"/>
    </source>
</evidence>
<reference evidence="2 3" key="1">
    <citation type="submission" date="2019-04" db="EMBL/GenBank/DDBJ databases">
        <authorList>
            <person name="Poehlein A."/>
            <person name="Bengelsdorf F.R."/>
            <person name="Duerre P."/>
            <person name="Daniel R."/>
        </authorList>
    </citation>
    <scope>NUCLEOTIDE SEQUENCE [LARGE SCALE GENOMIC DNA]</scope>
    <source>
        <strain evidence="2 3">BS-1</strain>
    </source>
</reference>
<dbReference type="Proteomes" id="UP000297714">
    <property type="component" value="Unassembled WGS sequence"/>
</dbReference>
<evidence type="ECO:0008006" key="4">
    <source>
        <dbReference type="Google" id="ProtNLM"/>
    </source>
</evidence>
<comment type="caution">
    <text evidence="2">The sequence shown here is derived from an EMBL/GenBank/DDBJ whole genome shotgun (WGS) entry which is preliminary data.</text>
</comment>
<dbReference type="EMBL" id="SRMQ01000015">
    <property type="protein sequence ID" value="TGJ75544.1"/>
    <property type="molecule type" value="Genomic_DNA"/>
</dbReference>
<sequence>MKCKSCGCEIPNSSNFCPKCGIKIASVCNCWVIGEPYNCGQDECLGRRLNVLLEEESSFEEGHISRRETLMQNIKQQGVVPFIALIASIIVFICSFFKP</sequence>
<evidence type="ECO:0000313" key="3">
    <source>
        <dbReference type="Proteomes" id="UP000297714"/>
    </source>
</evidence>
<evidence type="ECO:0000313" key="2">
    <source>
        <dbReference type="EMBL" id="TGJ75544.1"/>
    </source>
</evidence>
<keyword evidence="1" id="KW-0812">Transmembrane</keyword>